<accession>A0A6A6QJ08</accession>
<feature type="compositionally biased region" description="Polar residues" evidence="1">
    <location>
        <begin position="97"/>
        <end position="115"/>
    </location>
</feature>
<dbReference type="AlphaFoldDB" id="A0A6A6QJ08"/>
<dbReference type="Proteomes" id="UP000799750">
    <property type="component" value="Unassembled WGS sequence"/>
</dbReference>
<dbReference type="EMBL" id="MU004194">
    <property type="protein sequence ID" value="KAF2492418.1"/>
    <property type="molecule type" value="Genomic_DNA"/>
</dbReference>
<sequence length="221" mass="22968">MSNRNTSSPSGASSNDAASSGPYNARLRTAAAPLGAGQIDLSSVPLDPRIPRGPAPGVAQGAPPAMTQDNSFPGASNPDGISKNNQGPAQGLFQAPRVNSSSHGNATAGPSNSARSDPKPARQLAAPVVPSMMAASAIASAAHQSGLTTAPREWEDPANTQLVFMPWGQAVMVYAPPPRPLTPGQTMPRAPEEEKESNEKMEVEYLLSLAEGRDYEEETEE</sequence>
<feature type="region of interest" description="Disordered" evidence="1">
    <location>
        <begin position="1"/>
        <end position="24"/>
    </location>
</feature>
<name>A0A6A6QJ08_9PEZI</name>
<feature type="region of interest" description="Disordered" evidence="1">
    <location>
        <begin position="176"/>
        <end position="201"/>
    </location>
</feature>
<feature type="compositionally biased region" description="Low complexity" evidence="1">
    <location>
        <begin position="55"/>
        <end position="65"/>
    </location>
</feature>
<keyword evidence="3" id="KW-1185">Reference proteome</keyword>
<organism evidence="2 3">
    <name type="scientific">Lophium mytilinum</name>
    <dbReference type="NCBI Taxonomy" id="390894"/>
    <lineage>
        <taxon>Eukaryota</taxon>
        <taxon>Fungi</taxon>
        <taxon>Dikarya</taxon>
        <taxon>Ascomycota</taxon>
        <taxon>Pezizomycotina</taxon>
        <taxon>Dothideomycetes</taxon>
        <taxon>Pleosporomycetidae</taxon>
        <taxon>Mytilinidiales</taxon>
        <taxon>Mytilinidiaceae</taxon>
        <taxon>Lophium</taxon>
    </lineage>
</organism>
<protein>
    <submittedName>
        <fullName evidence="2">Uncharacterized protein</fullName>
    </submittedName>
</protein>
<reference evidence="2" key="1">
    <citation type="journal article" date="2020" name="Stud. Mycol.">
        <title>101 Dothideomycetes genomes: a test case for predicting lifestyles and emergence of pathogens.</title>
        <authorList>
            <person name="Haridas S."/>
            <person name="Albert R."/>
            <person name="Binder M."/>
            <person name="Bloem J."/>
            <person name="Labutti K."/>
            <person name="Salamov A."/>
            <person name="Andreopoulos B."/>
            <person name="Baker S."/>
            <person name="Barry K."/>
            <person name="Bills G."/>
            <person name="Bluhm B."/>
            <person name="Cannon C."/>
            <person name="Castanera R."/>
            <person name="Culley D."/>
            <person name="Daum C."/>
            <person name="Ezra D."/>
            <person name="Gonzalez J."/>
            <person name="Henrissat B."/>
            <person name="Kuo A."/>
            <person name="Liang C."/>
            <person name="Lipzen A."/>
            <person name="Lutzoni F."/>
            <person name="Magnuson J."/>
            <person name="Mondo S."/>
            <person name="Nolan M."/>
            <person name="Ohm R."/>
            <person name="Pangilinan J."/>
            <person name="Park H.-J."/>
            <person name="Ramirez L."/>
            <person name="Alfaro M."/>
            <person name="Sun H."/>
            <person name="Tritt A."/>
            <person name="Yoshinaga Y."/>
            <person name="Zwiers L.-H."/>
            <person name="Turgeon B."/>
            <person name="Goodwin S."/>
            <person name="Spatafora J."/>
            <person name="Crous P."/>
            <person name="Grigoriev I."/>
        </authorList>
    </citation>
    <scope>NUCLEOTIDE SEQUENCE</scope>
    <source>
        <strain evidence="2">CBS 269.34</strain>
    </source>
</reference>
<proteinExistence type="predicted"/>
<feature type="region of interest" description="Disordered" evidence="1">
    <location>
        <begin position="39"/>
        <end position="128"/>
    </location>
</feature>
<evidence type="ECO:0000313" key="2">
    <source>
        <dbReference type="EMBL" id="KAF2492418.1"/>
    </source>
</evidence>
<evidence type="ECO:0000256" key="1">
    <source>
        <dbReference type="SAM" id="MobiDB-lite"/>
    </source>
</evidence>
<feature type="compositionally biased region" description="Low complexity" evidence="1">
    <location>
        <begin position="1"/>
        <end position="20"/>
    </location>
</feature>
<gene>
    <name evidence="2" type="ORF">BU16DRAFT_593984</name>
</gene>
<evidence type="ECO:0000313" key="3">
    <source>
        <dbReference type="Proteomes" id="UP000799750"/>
    </source>
</evidence>